<accession>A0A9P0M702</accession>
<reference evidence="2" key="1">
    <citation type="submission" date="2022-03" db="EMBL/GenBank/DDBJ databases">
        <authorList>
            <person name="Sayadi A."/>
        </authorList>
    </citation>
    <scope>NUCLEOTIDE SEQUENCE</scope>
</reference>
<gene>
    <name evidence="2" type="ORF">ACAOBT_LOCUS29286</name>
</gene>
<evidence type="ECO:0000313" key="2">
    <source>
        <dbReference type="EMBL" id="CAH2006764.1"/>
    </source>
</evidence>
<keyword evidence="3" id="KW-1185">Reference proteome</keyword>
<keyword evidence="1" id="KW-0175">Coiled coil</keyword>
<organism evidence="2 3">
    <name type="scientific">Acanthoscelides obtectus</name>
    <name type="common">Bean weevil</name>
    <name type="synonym">Bruchus obtectus</name>
    <dbReference type="NCBI Taxonomy" id="200917"/>
    <lineage>
        <taxon>Eukaryota</taxon>
        <taxon>Metazoa</taxon>
        <taxon>Ecdysozoa</taxon>
        <taxon>Arthropoda</taxon>
        <taxon>Hexapoda</taxon>
        <taxon>Insecta</taxon>
        <taxon>Pterygota</taxon>
        <taxon>Neoptera</taxon>
        <taxon>Endopterygota</taxon>
        <taxon>Coleoptera</taxon>
        <taxon>Polyphaga</taxon>
        <taxon>Cucujiformia</taxon>
        <taxon>Chrysomeloidea</taxon>
        <taxon>Chrysomelidae</taxon>
        <taxon>Bruchinae</taxon>
        <taxon>Bruchini</taxon>
        <taxon>Acanthoscelides</taxon>
    </lineage>
</organism>
<evidence type="ECO:0000256" key="1">
    <source>
        <dbReference type="SAM" id="Coils"/>
    </source>
</evidence>
<feature type="coiled-coil region" evidence="1">
    <location>
        <begin position="138"/>
        <end position="172"/>
    </location>
</feature>
<dbReference type="Proteomes" id="UP001152888">
    <property type="component" value="Unassembled WGS sequence"/>
</dbReference>
<dbReference type="EMBL" id="CAKOFQ010007707">
    <property type="protein sequence ID" value="CAH2006764.1"/>
    <property type="molecule type" value="Genomic_DNA"/>
</dbReference>
<sequence length="189" mass="21889">MYSESNDSEQKHVTIANLNKTLKEKELASISNSSLQRVLPTIGFKYKKDGNRRFLVEQSSIALLRTKFLRSYNDYEDREKIRTFGYPCDLCNRVICEKCNSLQAQEIRVIPSSNRTLVYTCPECKPLFKESLQAFKQIQSLQQEISLHKKEISNLKARVKNTENELQLKANKADMDKDRAAPIICFSRC</sequence>
<dbReference type="OrthoDB" id="6764091at2759"/>
<comment type="caution">
    <text evidence="2">The sequence shown here is derived from an EMBL/GenBank/DDBJ whole genome shotgun (WGS) entry which is preliminary data.</text>
</comment>
<evidence type="ECO:0000313" key="3">
    <source>
        <dbReference type="Proteomes" id="UP001152888"/>
    </source>
</evidence>
<dbReference type="AlphaFoldDB" id="A0A9P0M702"/>
<name>A0A9P0M702_ACAOB</name>
<protein>
    <submittedName>
        <fullName evidence="2">Uncharacterized protein</fullName>
    </submittedName>
</protein>
<proteinExistence type="predicted"/>